<dbReference type="OrthoDB" id="4990598at2"/>
<dbReference type="PANTHER" id="PTHR43133:SF8">
    <property type="entry name" value="RNA POLYMERASE SIGMA FACTOR HI_1459-RELATED"/>
    <property type="match status" value="1"/>
</dbReference>
<dbReference type="Gene3D" id="1.10.10.1320">
    <property type="entry name" value="Anti-sigma factor, zinc-finger domain"/>
    <property type="match status" value="1"/>
</dbReference>
<dbReference type="InterPro" id="IPR014284">
    <property type="entry name" value="RNA_pol_sigma-70_dom"/>
</dbReference>
<dbReference type="GO" id="GO:0003677">
    <property type="term" value="F:DNA binding"/>
    <property type="evidence" value="ECO:0007669"/>
    <property type="project" value="UniProtKB-KW"/>
</dbReference>
<dbReference type="STRING" id="882086.SacxiDRAFT_1979"/>
<dbReference type="InterPro" id="IPR041916">
    <property type="entry name" value="Anti_sigma_zinc_sf"/>
</dbReference>
<dbReference type="RefSeq" id="WP_006238366.1">
    <property type="nucleotide sequence ID" value="NZ_JH636049.1"/>
</dbReference>
<dbReference type="SUPFAM" id="SSF88659">
    <property type="entry name" value="Sigma3 and sigma4 domains of RNA polymerase sigma factors"/>
    <property type="match status" value="1"/>
</dbReference>
<evidence type="ECO:0000259" key="8">
    <source>
        <dbReference type="Pfam" id="PF13490"/>
    </source>
</evidence>
<dbReference type="InterPro" id="IPR027383">
    <property type="entry name" value="Znf_put"/>
</dbReference>
<dbReference type="GO" id="GO:0016987">
    <property type="term" value="F:sigma factor activity"/>
    <property type="evidence" value="ECO:0007669"/>
    <property type="project" value="UniProtKB-KW"/>
</dbReference>
<accession>I0V263</accession>
<gene>
    <name evidence="9" type="ORF">SacxiDRAFT_1979</name>
</gene>
<dbReference type="AlphaFoldDB" id="I0V263"/>
<dbReference type="SUPFAM" id="SSF88946">
    <property type="entry name" value="Sigma2 domain of RNA polymerase sigma factors"/>
    <property type="match status" value="1"/>
</dbReference>
<keyword evidence="5" id="KW-0804">Transcription</keyword>
<feature type="region of interest" description="Disordered" evidence="6">
    <location>
        <begin position="323"/>
        <end position="521"/>
    </location>
</feature>
<dbReference type="Proteomes" id="UP000004691">
    <property type="component" value="Unassembled WGS sequence"/>
</dbReference>
<dbReference type="HOGENOM" id="CLU_021839_2_0_11"/>
<evidence type="ECO:0000259" key="7">
    <source>
        <dbReference type="Pfam" id="PF04542"/>
    </source>
</evidence>
<keyword evidence="4" id="KW-0238">DNA-binding</keyword>
<evidence type="ECO:0000256" key="4">
    <source>
        <dbReference type="ARBA" id="ARBA00023125"/>
    </source>
</evidence>
<sequence>MANDSVSASDQPGLVERIRRGDDAAFGELFQAHEAAVRRLARGLSSDASEAEDVTAETFFRVLQAIRRGNGPRDNVRAYLLTVARRVSWEWQAARREVPVTDEELVARAGAGGDAQSRTAESSLITRAFTSLPERWRTVLWRTEVEGQQPAVVAPHFGLSANATAALARRARIGLRAAYLQAHLATDHSSAACLGVVRKLGGYTAGSVTGAEAHKIRSHLSVCSSCRSTHDELRRVCSSLRAHASVLVPLVPLSGLTLAGSYAGSGAGAAVAAGGSATASGLAVGGMGSGATTAATLTGSKLGLTFASAAAVVGMSGVPVIGDMDGGHGDTPTNGDGGVVTLSSSAADDRRSSMKTAGSPAMKTAGSPADEDAGGRDGTGSIALPAESSGLGPTEFLLPAEAVTGPGSTAADLPSEASSPPGRERPSDSAPPTGRGTGREVRQEPAVPRDDTSADPGTPAIGDPRQPGGSGPPGQRHDRDDGRDGSHPSGTKDQRNDQREGERKDPKANRDAAAPAVRPNE</sequence>
<dbReference type="InterPro" id="IPR007627">
    <property type="entry name" value="RNA_pol_sigma70_r2"/>
</dbReference>
<dbReference type="Pfam" id="PF13490">
    <property type="entry name" value="zf-HC2"/>
    <property type="match status" value="1"/>
</dbReference>
<comment type="similarity">
    <text evidence="1">Belongs to the sigma-70 factor family. ECF subfamily.</text>
</comment>
<evidence type="ECO:0000256" key="5">
    <source>
        <dbReference type="ARBA" id="ARBA00023163"/>
    </source>
</evidence>
<dbReference type="Pfam" id="PF04542">
    <property type="entry name" value="Sigma70_r2"/>
    <property type="match status" value="1"/>
</dbReference>
<evidence type="ECO:0000256" key="2">
    <source>
        <dbReference type="ARBA" id="ARBA00023015"/>
    </source>
</evidence>
<feature type="domain" description="RNA polymerase sigma-70 region 2" evidence="7">
    <location>
        <begin position="29"/>
        <end position="87"/>
    </location>
</feature>
<dbReference type="InterPro" id="IPR013324">
    <property type="entry name" value="RNA_pol_sigma_r3/r4-like"/>
</dbReference>
<dbReference type="PANTHER" id="PTHR43133">
    <property type="entry name" value="RNA POLYMERASE ECF-TYPE SIGMA FACTO"/>
    <property type="match status" value="1"/>
</dbReference>
<dbReference type="InterPro" id="IPR013325">
    <property type="entry name" value="RNA_pol_sigma_r2"/>
</dbReference>
<evidence type="ECO:0000313" key="10">
    <source>
        <dbReference type="Proteomes" id="UP000004691"/>
    </source>
</evidence>
<dbReference type="NCBIfam" id="TIGR02937">
    <property type="entry name" value="sigma70-ECF"/>
    <property type="match status" value="1"/>
</dbReference>
<dbReference type="EMBL" id="JH636049">
    <property type="protein sequence ID" value="EID54216.1"/>
    <property type="molecule type" value="Genomic_DNA"/>
</dbReference>
<evidence type="ECO:0000256" key="3">
    <source>
        <dbReference type="ARBA" id="ARBA00023082"/>
    </source>
</evidence>
<reference evidence="9 10" key="1">
    <citation type="submission" date="2012-01" db="EMBL/GenBank/DDBJ databases">
        <title>Improved High-Quality Draft sequence of Saccharomonospora xinjiangensis XJ-54.</title>
        <authorList>
            <consortium name="US DOE Joint Genome Institute"/>
            <person name="Lucas S."/>
            <person name="Han J."/>
            <person name="Lapidus A."/>
            <person name="Cheng J.-F."/>
            <person name="Goodwin L."/>
            <person name="Pitluck S."/>
            <person name="Peters L."/>
            <person name="Mikhailova N."/>
            <person name="Teshima H."/>
            <person name="Detter J.C."/>
            <person name="Han C."/>
            <person name="Tapia R."/>
            <person name="Land M."/>
            <person name="Hauser L."/>
            <person name="Kyrpides N."/>
            <person name="Ivanova N."/>
            <person name="Pagani I."/>
            <person name="Brambilla E.-M."/>
            <person name="Klenk H.-P."/>
            <person name="Woyke T."/>
        </authorList>
    </citation>
    <scope>NUCLEOTIDE SEQUENCE [LARGE SCALE GENOMIC DNA]</scope>
    <source>
        <strain evidence="9 10">XJ-54</strain>
    </source>
</reference>
<evidence type="ECO:0000256" key="1">
    <source>
        <dbReference type="ARBA" id="ARBA00010641"/>
    </source>
</evidence>
<evidence type="ECO:0000256" key="6">
    <source>
        <dbReference type="SAM" id="MobiDB-lite"/>
    </source>
</evidence>
<feature type="compositionally biased region" description="Basic and acidic residues" evidence="6">
    <location>
        <begin position="475"/>
        <end position="510"/>
    </location>
</feature>
<dbReference type="Gene3D" id="1.10.1740.10">
    <property type="match status" value="1"/>
</dbReference>
<name>I0V263_9PSEU</name>
<keyword evidence="10" id="KW-1185">Reference proteome</keyword>
<dbReference type="GO" id="GO:0006352">
    <property type="term" value="P:DNA-templated transcription initiation"/>
    <property type="evidence" value="ECO:0007669"/>
    <property type="project" value="InterPro"/>
</dbReference>
<organism evidence="9 10">
    <name type="scientific">Saccharomonospora xinjiangensis XJ-54</name>
    <dbReference type="NCBI Taxonomy" id="882086"/>
    <lineage>
        <taxon>Bacteria</taxon>
        <taxon>Bacillati</taxon>
        <taxon>Actinomycetota</taxon>
        <taxon>Actinomycetes</taxon>
        <taxon>Pseudonocardiales</taxon>
        <taxon>Pseudonocardiaceae</taxon>
        <taxon>Saccharomonospora</taxon>
    </lineage>
</organism>
<keyword evidence="2" id="KW-0805">Transcription regulation</keyword>
<dbReference type="eggNOG" id="COG1595">
    <property type="taxonomic scope" value="Bacteria"/>
</dbReference>
<evidence type="ECO:0000313" key="9">
    <source>
        <dbReference type="EMBL" id="EID54216.1"/>
    </source>
</evidence>
<feature type="domain" description="Putative zinc-finger" evidence="8">
    <location>
        <begin position="194"/>
        <end position="227"/>
    </location>
</feature>
<keyword evidence="3" id="KW-0731">Sigma factor</keyword>
<feature type="compositionally biased region" description="Basic and acidic residues" evidence="6">
    <location>
        <begin position="437"/>
        <end position="452"/>
    </location>
</feature>
<dbReference type="InterPro" id="IPR039425">
    <property type="entry name" value="RNA_pol_sigma-70-like"/>
</dbReference>
<proteinExistence type="inferred from homology"/>
<protein>
    <submittedName>
        <fullName evidence="9">RNA polymerase sigma factor, sigma-70 family</fullName>
    </submittedName>
</protein>